<organism evidence="1 2">
    <name type="scientific">Snuella lapsa</name>
    <dbReference type="NCBI Taxonomy" id="870481"/>
    <lineage>
        <taxon>Bacteria</taxon>
        <taxon>Pseudomonadati</taxon>
        <taxon>Bacteroidota</taxon>
        <taxon>Flavobacteriia</taxon>
        <taxon>Flavobacteriales</taxon>
        <taxon>Flavobacteriaceae</taxon>
        <taxon>Snuella</taxon>
    </lineage>
</organism>
<evidence type="ECO:0000313" key="2">
    <source>
        <dbReference type="Proteomes" id="UP001500954"/>
    </source>
</evidence>
<dbReference type="Proteomes" id="UP001500954">
    <property type="component" value="Unassembled WGS sequence"/>
</dbReference>
<protein>
    <submittedName>
        <fullName evidence="1">Uncharacterized protein</fullName>
    </submittedName>
</protein>
<sequence>MKRIKFVSKIKILAFEIVLDTILYIKINRTDIFETSLTQYAQRVIINHNNKFNTLDLNKEFLETNYPRG</sequence>
<dbReference type="EMBL" id="BAABCY010000105">
    <property type="protein sequence ID" value="GAA3585382.1"/>
    <property type="molecule type" value="Genomic_DNA"/>
</dbReference>
<evidence type="ECO:0000313" key="1">
    <source>
        <dbReference type="EMBL" id="GAA3585382.1"/>
    </source>
</evidence>
<reference evidence="2" key="1">
    <citation type="journal article" date="2019" name="Int. J. Syst. Evol. Microbiol.">
        <title>The Global Catalogue of Microorganisms (GCM) 10K type strain sequencing project: providing services to taxonomists for standard genome sequencing and annotation.</title>
        <authorList>
            <consortium name="The Broad Institute Genomics Platform"/>
            <consortium name="The Broad Institute Genome Sequencing Center for Infectious Disease"/>
            <person name="Wu L."/>
            <person name="Ma J."/>
        </authorList>
    </citation>
    <scope>NUCLEOTIDE SEQUENCE [LARGE SCALE GENOMIC DNA]</scope>
    <source>
        <strain evidence="2">JCM 17111</strain>
    </source>
</reference>
<proteinExistence type="predicted"/>
<accession>A0ABP6YKC1</accession>
<keyword evidence="2" id="KW-1185">Reference proteome</keyword>
<gene>
    <name evidence="1" type="ORF">GCM10022395_36750</name>
</gene>
<name>A0ABP6YKC1_9FLAO</name>
<comment type="caution">
    <text evidence="1">The sequence shown here is derived from an EMBL/GenBank/DDBJ whole genome shotgun (WGS) entry which is preliminary data.</text>
</comment>